<dbReference type="GO" id="GO:0005524">
    <property type="term" value="F:ATP binding"/>
    <property type="evidence" value="ECO:0007669"/>
    <property type="project" value="UniProtKB-KW"/>
</dbReference>
<evidence type="ECO:0000313" key="17">
    <source>
        <dbReference type="EMBL" id="SHO47848.1"/>
    </source>
</evidence>
<dbReference type="UniPathway" id="UPA00138"/>
<evidence type="ECO:0000256" key="7">
    <source>
        <dbReference type="ARBA" id="ARBA00022679"/>
    </source>
</evidence>
<comment type="catalytic activity">
    <reaction evidence="14">
        <text>pyruvate + ATP + H2O = phosphoenolpyruvate + AMP + phosphate + 2 H(+)</text>
        <dbReference type="Rhea" id="RHEA:11364"/>
        <dbReference type="ChEBI" id="CHEBI:15361"/>
        <dbReference type="ChEBI" id="CHEBI:15377"/>
        <dbReference type="ChEBI" id="CHEBI:15378"/>
        <dbReference type="ChEBI" id="CHEBI:30616"/>
        <dbReference type="ChEBI" id="CHEBI:43474"/>
        <dbReference type="ChEBI" id="CHEBI:58702"/>
        <dbReference type="ChEBI" id="CHEBI:456215"/>
        <dbReference type="EC" id="2.7.9.2"/>
    </reaction>
</comment>
<keyword evidence="9" id="KW-0547">Nucleotide-binding</keyword>
<proteinExistence type="inferred from homology"/>
<accession>A0A1M7Y5Q0</accession>
<evidence type="ECO:0000259" key="15">
    <source>
        <dbReference type="Pfam" id="PF00391"/>
    </source>
</evidence>
<dbReference type="OrthoDB" id="9760711at2"/>
<dbReference type="EMBL" id="FRFE01000008">
    <property type="protein sequence ID" value="SHO47848.1"/>
    <property type="molecule type" value="Genomic_DNA"/>
</dbReference>
<dbReference type="GO" id="GO:0006094">
    <property type="term" value="P:gluconeogenesis"/>
    <property type="evidence" value="ECO:0007669"/>
    <property type="project" value="UniProtKB-UniPathway"/>
</dbReference>
<evidence type="ECO:0000256" key="8">
    <source>
        <dbReference type="ARBA" id="ARBA00022723"/>
    </source>
</evidence>
<name>A0A1M7Y5Q0_9BACT</name>
<dbReference type="InterPro" id="IPR006319">
    <property type="entry name" value="PEP_synth"/>
</dbReference>
<dbReference type="Gene3D" id="3.30.470.20">
    <property type="entry name" value="ATP-grasp fold, B domain"/>
    <property type="match status" value="2"/>
</dbReference>
<evidence type="ECO:0000256" key="5">
    <source>
        <dbReference type="ARBA" id="ARBA00011996"/>
    </source>
</evidence>
<evidence type="ECO:0000256" key="13">
    <source>
        <dbReference type="ARBA" id="ARBA00033470"/>
    </source>
</evidence>
<keyword evidence="18" id="KW-1185">Reference proteome</keyword>
<dbReference type="SUPFAM" id="SSF52009">
    <property type="entry name" value="Phosphohistidine domain"/>
    <property type="match status" value="1"/>
</dbReference>
<dbReference type="InterPro" id="IPR002192">
    <property type="entry name" value="PPDK_AMP/ATP-bd"/>
</dbReference>
<dbReference type="Gene3D" id="3.50.30.10">
    <property type="entry name" value="Phosphohistidine domain"/>
    <property type="match status" value="1"/>
</dbReference>
<dbReference type="STRING" id="1121416.SAMN02745220_01995"/>
<dbReference type="InterPro" id="IPR036637">
    <property type="entry name" value="Phosphohistidine_dom_sf"/>
</dbReference>
<evidence type="ECO:0000256" key="11">
    <source>
        <dbReference type="ARBA" id="ARBA00022840"/>
    </source>
</evidence>
<protein>
    <recommendedName>
        <fullName evidence="6">Phosphoenolpyruvate synthase</fullName>
        <ecNumber evidence="5">2.7.9.2</ecNumber>
    </recommendedName>
    <alternativeName>
        <fullName evidence="13">Pyruvate, water dikinase</fullName>
    </alternativeName>
</protein>
<keyword evidence="12" id="KW-0460">Magnesium</keyword>
<evidence type="ECO:0000259" key="16">
    <source>
        <dbReference type="Pfam" id="PF01326"/>
    </source>
</evidence>
<keyword evidence="17" id="KW-0670">Pyruvate</keyword>
<feature type="domain" description="Pyruvate phosphate dikinase AMP/ATP-binding" evidence="16">
    <location>
        <begin position="133"/>
        <end position="349"/>
    </location>
</feature>
<evidence type="ECO:0000256" key="2">
    <source>
        <dbReference type="ARBA" id="ARBA00002988"/>
    </source>
</evidence>
<dbReference type="InterPro" id="IPR013815">
    <property type="entry name" value="ATP_grasp_subdomain_1"/>
</dbReference>
<keyword evidence="7" id="KW-0808">Transferase</keyword>
<comment type="pathway">
    <text evidence="3">Carbohydrate biosynthesis; gluconeogenesis.</text>
</comment>
<keyword evidence="10 17" id="KW-0418">Kinase</keyword>
<feature type="domain" description="Pyruvate phosphate dikinase AMP/ATP-binding" evidence="16">
    <location>
        <begin position="357"/>
        <end position="407"/>
    </location>
</feature>
<evidence type="ECO:0000256" key="9">
    <source>
        <dbReference type="ARBA" id="ARBA00022741"/>
    </source>
</evidence>
<feature type="domain" description="PEP-utilising enzyme mobile" evidence="15">
    <location>
        <begin position="450"/>
        <end position="518"/>
    </location>
</feature>
<dbReference type="GO" id="GO:0008986">
    <property type="term" value="F:pyruvate, water dikinase activity"/>
    <property type="evidence" value="ECO:0007669"/>
    <property type="project" value="UniProtKB-EC"/>
</dbReference>
<keyword evidence="11" id="KW-0067">ATP-binding</keyword>
<sequence length="816" mass="89817">MNTAKGYNDIRRRWRHWLKSVFAPGEQLRERYQSFRTILQLDGQALDLLADLESHISGHNPADSLLISKLSEQIIDIVGSMAAHLSAMNPLYAKLPDSHTLLAAQIRELLMPSGVSANPPYVLPLQQAASHPELAGGKAANLSAAGRSGIIIPRGFVITANSFHHVISENHLQDELIQRFEQLHADDHQTIIRIAGELQELILACKIPADIVKEIDLALQGLGPVTLLAVRSSALAEDGSVSFAGQYASELEVLPEDVVAAYKQVIAGKYCPRAMSYRIRHGLSDSDTTMAALVVPMISPRASGVMYTLDPATQASEERLGIYAVEGLAEGLVDGSRTPEKYHLIRNNQRAPFTSGNTLLTAAELEQLRLWGLQLEYFFGCPQDIEWALDESGLTVLQSRPLLQKKDPPPAMVAEVDLENLLYRDLHCAAPGISCGPVFFAPTGKTFLDIPRGSVVCTPTLRPSLSQFLDRMVGVIAANGSRASHFASVARERGIPVLVGDMVELTADQIVTVDAASGRIFNGCVNAMLQSGKKSVDNEFPTEKYTALTARTTQLGLTDPDGETFTPEHCRSLHDIVRFCHEKSVREMFSLVGKKGRGLGAARKLATDLPLVMYVLDLDNSKTSSPDDTITLEELSSLPMRALWQGMADPRIYWDTRQHHVDWEGFDQASGGIFSLDSRLLASYAIAAKEYLHLNIRFGYHFSIVDTICGEQDSTNYINFRFKGGGAAHQQRLFRLEFIDQVLTAFGFETCCRGDMLDANFSRHALPATRQALTRLGLLLAETRMMDMRMTGSEHAAEEAERFIAFANMKSSPSRK</sequence>
<evidence type="ECO:0000313" key="18">
    <source>
        <dbReference type="Proteomes" id="UP000184603"/>
    </source>
</evidence>
<dbReference type="Gene3D" id="3.30.1490.20">
    <property type="entry name" value="ATP-grasp fold, A domain"/>
    <property type="match status" value="1"/>
</dbReference>
<evidence type="ECO:0000256" key="1">
    <source>
        <dbReference type="ARBA" id="ARBA00001946"/>
    </source>
</evidence>
<dbReference type="PANTHER" id="PTHR43030">
    <property type="entry name" value="PHOSPHOENOLPYRUVATE SYNTHASE"/>
    <property type="match status" value="1"/>
</dbReference>
<dbReference type="Proteomes" id="UP000184603">
    <property type="component" value="Unassembled WGS sequence"/>
</dbReference>
<dbReference type="InterPro" id="IPR008279">
    <property type="entry name" value="PEP-util_enz_mobile_dom"/>
</dbReference>
<comment type="similarity">
    <text evidence="4">Belongs to the PEP-utilizing enzyme family.</text>
</comment>
<evidence type="ECO:0000256" key="14">
    <source>
        <dbReference type="ARBA" id="ARBA00047700"/>
    </source>
</evidence>
<dbReference type="SUPFAM" id="SSF56059">
    <property type="entry name" value="Glutathione synthetase ATP-binding domain-like"/>
    <property type="match status" value="1"/>
</dbReference>
<evidence type="ECO:0000256" key="12">
    <source>
        <dbReference type="ARBA" id="ARBA00022842"/>
    </source>
</evidence>
<dbReference type="Pfam" id="PF01326">
    <property type="entry name" value="PPDK_N"/>
    <property type="match status" value="2"/>
</dbReference>
<evidence type="ECO:0000256" key="6">
    <source>
        <dbReference type="ARBA" id="ARBA00021623"/>
    </source>
</evidence>
<evidence type="ECO:0000256" key="10">
    <source>
        <dbReference type="ARBA" id="ARBA00022777"/>
    </source>
</evidence>
<gene>
    <name evidence="17" type="ORF">SAMN02745220_01995</name>
</gene>
<dbReference type="Pfam" id="PF00391">
    <property type="entry name" value="PEP-utilizers"/>
    <property type="match status" value="1"/>
</dbReference>
<dbReference type="AlphaFoldDB" id="A0A1M7Y5Q0"/>
<reference evidence="17 18" key="1">
    <citation type="submission" date="2016-12" db="EMBL/GenBank/DDBJ databases">
        <authorList>
            <person name="Song W.-J."/>
            <person name="Kurnit D.M."/>
        </authorList>
    </citation>
    <scope>NUCLEOTIDE SEQUENCE [LARGE SCALE GENOMIC DNA]</scope>
    <source>
        <strain evidence="17 18">DSM 18488</strain>
    </source>
</reference>
<dbReference type="RefSeq" id="WP_073613301.1">
    <property type="nucleotide sequence ID" value="NZ_FRFE01000008.1"/>
</dbReference>
<keyword evidence="8" id="KW-0479">Metal-binding</keyword>
<dbReference type="GO" id="GO:0046872">
    <property type="term" value="F:metal ion binding"/>
    <property type="evidence" value="ECO:0007669"/>
    <property type="project" value="UniProtKB-KW"/>
</dbReference>
<dbReference type="EC" id="2.7.9.2" evidence="5"/>
<comment type="cofactor">
    <cofactor evidence="1">
        <name>Mg(2+)</name>
        <dbReference type="ChEBI" id="CHEBI:18420"/>
    </cofactor>
</comment>
<evidence type="ECO:0000256" key="3">
    <source>
        <dbReference type="ARBA" id="ARBA00004742"/>
    </source>
</evidence>
<organism evidence="17 18">
    <name type="scientific">Desulfopila aestuarii DSM 18488</name>
    <dbReference type="NCBI Taxonomy" id="1121416"/>
    <lineage>
        <taxon>Bacteria</taxon>
        <taxon>Pseudomonadati</taxon>
        <taxon>Thermodesulfobacteriota</taxon>
        <taxon>Desulfobulbia</taxon>
        <taxon>Desulfobulbales</taxon>
        <taxon>Desulfocapsaceae</taxon>
        <taxon>Desulfopila</taxon>
    </lineage>
</organism>
<dbReference type="PANTHER" id="PTHR43030:SF1">
    <property type="entry name" value="PHOSPHOENOLPYRUVATE SYNTHASE"/>
    <property type="match status" value="1"/>
</dbReference>
<evidence type="ECO:0000256" key="4">
    <source>
        <dbReference type="ARBA" id="ARBA00007837"/>
    </source>
</evidence>
<comment type="function">
    <text evidence="2">Catalyzes the phosphorylation of pyruvate to phosphoenolpyruvate.</text>
</comment>